<sequence>MTEMWIGCCGRGRGRDLARALRSVEPSSTLVVVHDAMGMRNRFADEVPGDVGAIVGLSDEGVSDLNLAAAIAHDGRAARVVLVTSSASGSLRSRARQAGVSLVVDLDRLDNQKDESGRAPARFAAPQAPSSPSASQGAPVSESDGGRPGEAPSRAEGERGAAVAAPSDISAGDGSAPVLAFASGRGGVGKTALVAVCAALAGSWGMRVALVDLDLSCGNLFACFGIRQPVDITRISGDGSPSNELLGRSCARCRDNVYLWGPCERPEMAELVMPHVTRLLGYLRERFDLVLVDTSTTFTDAVAQAVQAADRLVLVHDGAVGAIGPVSRASGLAVRLGVARTRIVRVENFADPRSRGEPNLGRAEVGLEGARLFRVMDGGGEVSECLSSGHAVELASEPGEFVDSVSLLLATLLNDLGALPESARFALEPSGHKPRFSLFSLRKAAN</sequence>
<evidence type="ECO:0000259" key="4">
    <source>
        <dbReference type="Pfam" id="PF01656"/>
    </source>
</evidence>
<dbReference type="Pfam" id="PF01656">
    <property type="entry name" value="CbiA"/>
    <property type="match status" value="1"/>
</dbReference>
<dbReference type="RefSeq" id="WP_078686448.1">
    <property type="nucleotide sequence ID" value="NZ_FNWT01000001.1"/>
</dbReference>
<dbReference type="Proteomes" id="UP000199135">
    <property type="component" value="Unassembled WGS sequence"/>
</dbReference>
<dbReference type="SUPFAM" id="SSF52540">
    <property type="entry name" value="P-loop containing nucleoside triphosphate hydrolases"/>
    <property type="match status" value="1"/>
</dbReference>
<evidence type="ECO:0000313" key="5">
    <source>
        <dbReference type="EMBL" id="SEH38112.1"/>
    </source>
</evidence>
<keyword evidence="1" id="KW-0547">Nucleotide-binding</keyword>
<comment type="caution">
    <text evidence="5">The sequence shown here is derived from an EMBL/GenBank/DDBJ whole genome shotgun (WGS) entry which is preliminary data.</text>
</comment>
<dbReference type="PANTHER" id="PTHR43384:SF6">
    <property type="entry name" value="SEPTUM SITE-DETERMINING PROTEIN MIND HOMOLOG, CHLOROPLASTIC"/>
    <property type="match status" value="1"/>
</dbReference>
<dbReference type="PANTHER" id="PTHR43384">
    <property type="entry name" value="SEPTUM SITE-DETERMINING PROTEIN MIND HOMOLOG, CHLOROPLASTIC-RELATED"/>
    <property type="match status" value="1"/>
</dbReference>
<keyword evidence="2" id="KW-0067">ATP-binding</keyword>
<dbReference type="EMBL" id="FNWT01000001">
    <property type="protein sequence ID" value="SEH38112.1"/>
    <property type="molecule type" value="Genomic_DNA"/>
</dbReference>
<accession>A0A1H6HV29</accession>
<gene>
    <name evidence="5" type="ORF">SAMN05216447_101218</name>
</gene>
<dbReference type="InterPro" id="IPR002586">
    <property type="entry name" value="CobQ/CobB/MinD/ParA_Nub-bd_dom"/>
</dbReference>
<evidence type="ECO:0000256" key="3">
    <source>
        <dbReference type="SAM" id="MobiDB-lite"/>
    </source>
</evidence>
<evidence type="ECO:0000256" key="1">
    <source>
        <dbReference type="ARBA" id="ARBA00022741"/>
    </source>
</evidence>
<name>A0A1H6HV29_9ACTN</name>
<dbReference type="InterPro" id="IPR027417">
    <property type="entry name" value="P-loop_NTPase"/>
</dbReference>
<dbReference type="Gene3D" id="3.40.50.300">
    <property type="entry name" value="P-loop containing nucleotide triphosphate hydrolases"/>
    <property type="match status" value="1"/>
</dbReference>
<evidence type="ECO:0000256" key="2">
    <source>
        <dbReference type="ARBA" id="ARBA00022840"/>
    </source>
</evidence>
<protein>
    <submittedName>
        <fullName evidence="5">Pilus assembly protein CpaE</fullName>
    </submittedName>
</protein>
<evidence type="ECO:0000313" key="6">
    <source>
        <dbReference type="Proteomes" id="UP000199135"/>
    </source>
</evidence>
<dbReference type="InterPro" id="IPR050625">
    <property type="entry name" value="ParA/MinD_ATPase"/>
</dbReference>
<feature type="compositionally biased region" description="Low complexity" evidence="3">
    <location>
        <begin position="118"/>
        <end position="141"/>
    </location>
</feature>
<feature type="domain" description="CobQ/CobB/MinD/ParA nucleotide binding" evidence="4">
    <location>
        <begin position="179"/>
        <end position="242"/>
    </location>
</feature>
<reference evidence="5 6" key="1">
    <citation type="submission" date="2016-10" db="EMBL/GenBank/DDBJ databases">
        <authorList>
            <person name="Varghese N."/>
            <person name="Submissions S."/>
        </authorList>
    </citation>
    <scope>NUCLEOTIDE SEQUENCE [LARGE SCALE GENOMIC DNA]</scope>
    <source>
        <strain evidence="5 6">WCP15</strain>
    </source>
</reference>
<keyword evidence="6" id="KW-1185">Reference proteome</keyword>
<proteinExistence type="predicted"/>
<organism evidence="5 6">
    <name type="scientific">Parafannyhessea umbonata</name>
    <dbReference type="NCBI Taxonomy" id="604330"/>
    <lineage>
        <taxon>Bacteria</taxon>
        <taxon>Bacillati</taxon>
        <taxon>Actinomycetota</taxon>
        <taxon>Coriobacteriia</taxon>
        <taxon>Coriobacteriales</taxon>
        <taxon>Atopobiaceae</taxon>
        <taxon>Parafannyhessea</taxon>
    </lineage>
</organism>
<feature type="region of interest" description="Disordered" evidence="3">
    <location>
        <begin position="111"/>
        <end position="170"/>
    </location>
</feature>